<feature type="coiled-coil region" evidence="1">
    <location>
        <begin position="368"/>
        <end position="440"/>
    </location>
</feature>
<feature type="region of interest" description="Disordered" evidence="2">
    <location>
        <begin position="1263"/>
        <end position="1308"/>
    </location>
</feature>
<proteinExistence type="predicted"/>
<organism evidence="3">
    <name type="scientific">viral metagenome</name>
    <dbReference type="NCBI Taxonomy" id="1070528"/>
    <lineage>
        <taxon>unclassified sequences</taxon>
        <taxon>metagenomes</taxon>
        <taxon>organismal metagenomes</taxon>
    </lineage>
</organism>
<feature type="compositionally biased region" description="Polar residues" evidence="2">
    <location>
        <begin position="1274"/>
        <end position="1287"/>
    </location>
</feature>
<feature type="compositionally biased region" description="Basic residues" evidence="2">
    <location>
        <begin position="1293"/>
        <end position="1308"/>
    </location>
</feature>
<feature type="coiled-coil region" evidence="1">
    <location>
        <begin position="476"/>
        <end position="541"/>
    </location>
</feature>
<evidence type="ECO:0000313" key="3">
    <source>
        <dbReference type="EMBL" id="QHS89232.1"/>
    </source>
</evidence>
<reference evidence="3" key="1">
    <citation type="journal article" date="2020" name="Nature">
        <title>Giant virus diversity and host interactions through global metagenomics.</title>
        <authorList>
            <person name="Schulz F."/>
            <person name="Roux S."/>
            <person name="Paez-Espino D."/>
            <person name="Jungbluth S."/>
            <person name="Walsh D.A."/>
            <person name="Denef V.J."/>
            <person name="McMahon K.D."/>
            <person name="Konstantinidis K.T."/>
            <person name="Eloe-Fadrosh E.A."/>
            <person name="Kyrpides N.C."/>
            <person name="Woyke T."/>
        </authorList>
    </citation>
    <scope>NUCLEOTIDE SEQUENCE</scope>
    <source>
        <strain evidence="3">GVMAG-M-3300010158-60</strain>
    </source>
</reference>
<sequence length="1308" mass="141345">MDSVRNGIKQNSKIKIAGESVYLGKQVDGMFRVYLDEYIPGAGAKEVALFKETFSTKPPSIKTCGDSDLVIDGLKHRRDTLNRELGADMHNSASSRQKFVHAQELDVLIKEFEAVHCPPGKAVAALPVKTPVAIGQTLSEEEIRELSRNFAILILHAQKPVPGFEAYTQPAKNVIGRLRDMEKEKEFMDAYKAGGGAIHPILEFIMGLGKEGAEEYKKILTNKAEEDLLQVLIAVIRSEGREFLTQDEINLFTENLDDTEPAHHRIEDIIIRILSTFKVAQTELLAQDKAAADLQGQIVRMREEAEQLRKQLALGEGAALERDDLRGKVAGLEKGLRDAGDAVAAEKREKEAVVHQATADNKLKVDRIAALEQDIARVSGELKRAEEAKKAAEALTQSSRDALGLANQRVASLEPAAKRVVELEAQIATAKQAVAAAEGKQAAAAAELEALRAGKGAAELSQAGDAGKLAAAAAALAAATAEVAKERAAAAEAQKEITRLSGISVAYTELLTQKQAVEGRAKATEAELEAQKALVEKIRGELGLEKAKVTEADKRLVEGRAEAAEAIRKAHVERDALTQGAEKKLAELKRSLEGQHQAAVQVYEEQIRQAGRDYTEKLKAYKGKENEALMAATQRVAALTSELTALKAQDGAKDAAHASALAKKEEALNAALAQQEGIRAKCEQEKAAKDAEGRKAAAALSKSNLDRLQIDLDVKTKEVVKVQAEAAEKVAAAEARFAAVTAAKERECTEKVQKIKAEEEAKLNQALAAAGAAAAADRSKAVVAARTEEQGKTAAAVAAATLAAEGASAAAIATATKAKEAAIAAAEKARDDAIRLLKQQHEADLKAINDGKAAEIEAALKQERVEQSSKIEQFAAKVLAGSISPEDIAGYADNKPLHNIMQKVDALTKKPSVNTDLCILVYFVSYFMDTMVNPRVTDDSRDMTNELFANIESLLTRVEGRGVSMSDLLKGIQTPLSLANKLKRDTTRPMAYYMEGDQSAFNALYEEHNKDPLNEIRANLVVSDGKVDRRNNFLLPIDQYAVLVKNVTVSTDTLKLQMKVYDGVSLPMLSTQAQQTTKIGDELKKEHLFTYDSLFLIYLFAAKRFILKQDHSACSLPEGFDKVMVAASAAAPAPSVSLDSSHLEEMKRLMEARAARGTCDKLRPVTRSSNAKKGIVLSPSLATYLSETPFCLRDRGEPLTHASTYMYKSLIDQINDAWRVKPVGTKAPPGFIETPAHTLAIAGRIDEEGLINMTGSTFVTEAKQPLFTPGTGKGSTQGQQLTMTNMAGGSKTNTRKKGRTKKNTTKKR</sequence>
<feature type="coiled-coil region" evidence="1">
    <location>
        <begin position="291"/>
        <end position="318"/>
    </location>
</feature>
<keyword evidence="1" id="KW-0175">Coiled coil</keyword>
<evidence type="ECO:0000256" key="1">
    <source>
        <dbReference type="SAM" id="Coils"/>
    </source>
</evidence>
<name>A0A6C0BB21_9ZZZZ</name>
<protein>
    <submittedName>
        <fullName evidence="3">Uncharacterized protein</fullName>
    </submittedName>
</protein>
<dbReference type="EMBL" id="MN739107">
    <property type="protein sequence ID" value="QHS89232.1"/>
    <property type="molecule type" value="Genomic_DNA"/>
</dbReference>
<accession>A0A6C0BB21</accession>
<evidence type="ECO:0000256" key="2">
    <source>
        <dbReference type="SAM" id="MobiDB-lite"/>
    </source>
</evidence>